<accession>A0ABU0PQF5</accession>
<name>A0ABU0PQF5_9MICC</name>
<comment type="caution">
    <text evidence="3">The sequence shown here is derived from an EMBL/GenBank/DDBJ whole genome shotgun (WGS) entry which is preliminary data.</text>
</comment>
<reference evidence="3 4" key="1">
    <citation type="submission" date="2023-07" db="EMBL/GenBank/DDBJ databases">
        <title>Comparative genomics of wheat-associated soil bacteria to identify genetic determinants of phenazine resistance.</title>
        <authorList>
            <person name="Mouncey N."/>
        </authorList>
    </citation>
    <scope>NUCLEOTIDE SEQUENCE [LARGE SCALE GENOMIC DNA]</scope>
    <source>
        <strain evidence="3 4">W1I3</strain>
    </source>
</reference>
<organism evidence="3 4">
    <name type="scientific">Pseudarthrobacter siccitolerans</name>
    <dbReference type="NCBI Taxonomy" id="861266"/>
    <lineage>
        <taxon>Bacteria</taxon>
        <taxon>Bacillati</taxon>
        <taxon>Actinomycetota</taxon>
        <taxon>Actinomycetes</taxon>
        <taxon>Micrococcales</taxon>
        <taxon>Micrococcaceae</taxon>
        <taxon>Pseudarthrobacter</taxon>
    </lineage>
</organism>
<dbReference type="Pfam" id="PF13556">
    <property type="entry name" value="HTH_30"/>
    <property type="match status" value="1"/>
</dbReference>
<sequence length="550" mass="58959">MRRNAPAADGSPDQFDAVTLGQFLDALPAAVTLVHDAGNRHVPLRWVEPSELEDPTPYLLDGEFVLTAGLPFRGDGKGDGNGGMDKGGGKARAEEYVRRLVNAGVAALGFGLQPYYDGVPEHVLAACRRQGLTLVEVPASVPFAALGLEFSKLLESGNAQVFRQLAETNRHLMRAVLSARPEHELLAALTQRVPVWAVLFGADGRVRARAGAAVEPAQLQPLLKKLVTGSGPRVETETFDAPGSAQVFGHPLRSSKDATLGSLVLGADKSLTPAQNSVVSSVVGLLELLVRQRTSGSLAPSQLATALLLHPETLAGGNTRQLNGLKDLLAQSVAGTRSGHVRVVQGMRAADAPAADDGPVRELLQWRRLFDSKMVELTDYGFTAVTRLKVDDQLVAEVEQLGWRLVVGEPAELPGLAEAYRSASSLRPRVIAAGKSVREAEVTWSVTGLLGREAGTMLAARLLAPVLELEPERRDGQLRVLRSWLAANGSWDATAKELGLHRNSVRRQINAIAELLDMDLGQAQSRAELWIALQYEEALLAGNAQESQER</sequence>
<gene>
    <name evidence="3" type="ORF">QFZ36_003774</name>
</gene>
<dbReference type="Pfam" id="PF07905">
    <property type="entry name" value="PucR"/>
    <property type="match status" value="1"/>
</dbReference>
<feature type="domain" description="Purine catabolism PurC-like" evidence="1">
    <location>
        <begin position="25"/>
        <end position="146"/>
    </location>
</feature>
<dbReference type="InterPro" id="IPR051448">
    <property type="entry name" value="CdaR-like_regulators"/>
</dbReference>
<dbReference type="Gene3D" id="1.10.10.2840">
    <property type="entry name" value="PucR C-terminal helix-turn-helix domain"/>
    <property type="match status" value="1"/>
</dbReference>
<protein>
    <submittedName>
        <fullName evidence="3">Purine catabolism regulator</fullName>
    </submittedName>
</protein>
<evidence type="ECO:0000313" key="4">
    <source>
        <dbReference type="Proteomes" id="UP001236806"/>
    </source>
</evidence>
<dbReference type="PANTHER" id="PTHR33744">
    <property type="entry name" value="CARBOHYDRATE DIACID REGULATOR"/>
    <property type="match status" value="1"/>
</dbReference>
<evidence type="ECO:0000259" key="2">
    <source>
        <dbReference type="Pfam" id="PF13556"/>
    </source>
</evidence>
<dbReference type="InterPro" id="IPR012914">
    <property type="entry name" value="PucR_dom"/>
</dbReference>
<dbReference type="InterPro" id="IPR025736">
    <property type="entry name" value="PucR_C-HTH_dom"/>
</dbReference>
<dbReference type="InterPro" id="IPR042070">
    <property type="entry name" value="PucR_C-HTH_sf"/>
</dbReference>
<evidence type="ECO:0000313" key="3">
    <source>
        <dbReference type="EMBL" id="MDQ0676213.1"/>
    </source>
</evidence>
<proteinExistence type="predicted"/>
<keyword evidence="4" id="KW-1185">Reference proteome</keyword>
<dbReference type="Proteomes" id="UP001236806">
    <property type="component" value="Unassembled WGS sequence"/>
</dbReference>
<dbReference type="RefSeq" id="WP_306638590.1">
    <property type="nucleotide sequence ID" value="NZ_JAUSXB010000001.1"/>
</dbReference>
<feature type="domain" description="PucR C-terminal helix-turn-helix" evidence="2">
    <location>
        <begin position="478"/>
        <end position="534"/>
    </location>
</feature>
<evidence type="ECO:0000259" key="1">
    <source>
        <dbReference type="Pfam" id="PF07905"/>
    </source>
</evidence>
<dbReference type="PANTHER" id="PTHR33744:SF1">
    <property type="entry name" value="DNA-BINDING TRANSCRIPTIONAL ACTIVATOR ADER"/>
    <property type="match status" value="1"/>
</dbReference>
<dbReference type="EMBL" id="JAUSXB010000001">
    <property type="protein sequence ID" value="MDQ0676213.1"/>
    <property type="molecule type" value="Genomic_DNA"/>
</dbReference>